<keyword evidence="3" id="KW-1185">Reference proteome</keyword>
<keyword evidence="1" id="KW-0472">Membrane</keyword>
<dbReference type="Proteomes" id="UP000054516">
    <property type="component" value="Unassembled WGS sequence"/>
</dbReference>
<organism evidence="2">
    <name type="scientific">Rosellinia necatrix</name>
    <name type="common">White root-rot fungus</name>
    <dbReference type="NCBI Taxonomy" id="77044"/>
    <lineage>
        <taxon>Eukaryota</taxon>
        <taxon>Fungi</taxon>
        <taxon>Dikarya</taxon>
        <taxon>Ascomycota</taxon>
        <taxon>Pezizomycotina</taxon>
        <taxon>Sordariomycetes</taxon>
        <taxon>Xylariomycetidae</taxon>
        <taxon>Xylariales</taxon>
        <taxon>Xylariaceae</taxon>
        <taxon>Rosellinia</taxon>
    </lineage>
</organism>
<sequence length="285" mass="32019">MTKQAIADTNGTFVNILQNFGTSRGPILYHESLAPFSEVGALAVSNLQYYTLSKLGGIRLPWVDSVCMHLELNRKDKTLLVFRYPSICALLSQRGSKGIFLDRLFHNYIEEIGGKKAAKRSPAGDFYREVLLTYRLLFGQDRRSRRLCKAEGGIPRNADGGGGGDEEEEDPLLYPLCCHDWETEPTYDEVQAPDARTVYAAQDFPFFGQRLVALQEFTKMLEPTSWRKLYYDRRNLNRFAIVWAAIVFGLATLVLAVIGIALSAVQIAASYKQSSGPQRGTVYRD</sequence>
<feature type="transmembrane region" description="Helical" evidence="1">
    <location>
        <begin position="240"/>
        <end position="265"/>
    </location>
</feature>
<name>A0A1S8AAQ5_ROSNE</name>
<dbReference type="AlphaFoldDB" id="A0A1S8AAQ5"/>
<proteinExistence type="predicted"/>
<keyword evidence="1" id="KW-1133">Transmembrane helix</keyword>
<evidence type="ECO:0000313" key="2">
    <source>
        <dbReference type="EMBL" id="GAW27196.1"/>
    </source>
</evidence>
<evidence type="ECO:0000256" key="1">
    <source>
        <dbReference type="SAM" id="Phobius"/>
    </source>
</evidence>
<keyword evidence="1" id="KW-0812">Transmembrane</keyword>
<protein>
    <submittedName>
        <fullName evidence="2">Putative dipeptidyl peptidase iii</fullName>
    </submittedName>
</protein>
<gene>
    <name evidence="2" type="ORF">SAMD00023353_8200390</name>
</gene>
<dbReference type="OMA" id="CHDWETE"/>
<dbReference type="OrthoDB" id="5428890at2759"/>
<accession>A0A1S8AAQ5</accession>
<reference evidence="2" key="1">
    <citation type="submission" date="2016-03" db="EMBL/GenBank/DDBJ databases">
        <title>Draft genome sequence of Rosellinia necatrix.</title>
        <authorList>
            <person name="Kanematsu S."/>
        </authorList>
    </citation>
    <scope>NUCLEOTIDE SEQUENCE [LARGE SCALE GENOMIC DNA]</scope>
    <source>
        <strain evidence="2">W97</strain>
    </source>
</reference>
<dbReference type="EMBL" id="DF977527">
    <property type="protein sequence ID" value="GAW27196.1"/>
    <property type="molecule type" value="Genomic_DNA"/>
</dbReference>
<evidence type="ECO:0000313" key="3">
    <source>
        <dbReference type="Proteomes" id="UP000054516"/>
    </source>
</evidence>